<protein>
    <recommendedName>
        <fullName evidence="3">HAD superfamily hydrolase (TIGR01509 family)</fullName>
    </recommendedName>
</protein>
<name>A0ABP9NAN1_9PSEU</name>
<dbReference type="SUPFAM" id="SSF56784">
    <property type="entry name" value="HAD-like"/>
    <property type="match status" value="1"/>
</dbReference>
<keyword evidence="2" id="KW-1185">Reference proteome</keyword>
<dbReference type="Pfam" id="PF00702">
    <property type="entry name" value="Hydrolase"/>
    <property type="match status" value="1"/>
</dbReference>
<sequence length="164" mass="16606">MAFDALVMDYSGVLTDGPGLLELVRRVRSTGTPTALVTDADTVPDACAAAFDLVVLGSMPGARKPDPDLYRLVAARLGVPVAGCVVVDDHVRNVRGARAAGAVVVHHQDEATTVDELSVLFDVPAGQGGPTPALPGRGHLVVVSGQVSVAAVGVVVLGSSAVVH</sequence>
<accession>A0ABP9NAN1</accession>
<reference evidence="2" key="1">
    <citation type="journal article" date="2019" name="Int. J. Syst. Evol. Microbiol.">
        <title>The Global Catalogue of Microorganisms (GCM) 10K type strain sequencing project: providing services to taxonomists for standard genome sequencing and annotation.</title>
        <authorList>
            <consortium name="The Broad Institute Genomics Platform"/>
            <consortium name="The Broad Institute Genome Sequencing Center for Infectious Disease"/>
            <person name="Wu L."/>
            <person name="Ma J."/>
        </authorList>
    </citation>
    <scope>NUCLEOTIDE SEQUENCE [LARGE SCALE GENOMIC DNA]</scope>
    <source>
        <strain evidence="2">JCM 18302</strain>
    </source>
</reference>
<dbReference type="InterPro" id="IPR023214">
    <property type="entry name" value="HAD_sf"/>
</dbReference>
<gene>
    <name evidence="1" type="ORF">GCM10023320_05780</name>
</gene>
<comment type="caution">
    <text evidence="1">The sequence shown here is derived from an EMBL/GenBank/DDBJ whole genome shotgun (WGS) entry which is preliminary data.</text>
</comment>
<dbReference type="PANTHER" id="PTHR43611:SF3">
    <property type="entry name" value="FLAVIN MONONUCLEOTIDE HYDROLASE 1, CHLOROPLATIC"/>
    <property type="match status" value="1"/>
</dbReference>
<dbReference type="Gene3D" id="3.40.50.1000">
    <property type="entry name" value="HAD superfamily/HAD-like"/>
    <property type="match status" value="1"/>
</dbReference>
<dbReference type="InterPro" id="IPR006439">
    <property type="entry name" value="HAD-SF_hydro_IA"/>
</dbReference>
<proteinExistence type="predicted"/>
<dbReference type="InterPro" id="IPR036412">
    <property type="entry name" value="HAD-like_sf"/>
</dbReference>
<evidence type="ECO:0000313" key="2">
    <source>
        <dbReference type="Proteomes" id="UP001500804"/>
    </source>
</evidence>
<dbReference type="EMBL" id="BAABJO010000002">
    <property type="protein sequence ID" value="GAA5112032.1"/>
    <property type="molecule type" value="Genomic_DNA"/>
</dbReference>
<evidence type="ECO:0008006" key="3">
    <source>
        <dbReference type="Google" id="ProtNLM"/>
    </source>
</evidence>
<dbReference type="PANTHER" id="PTHR43611">
    <property type="entry name" value="ALPHA-D-GLUCOSE 1-PHOSPHATE PHOSPHATASE"/>
    <property type="match status" value="1"/>
</dbReference>
<organism evidence="1 2">
    <name type="scientific">Pseudonocardia adelaidensis</name>
    <dbReference type="NCBI Taxonomy" id="648754"/>
    <lineage>
        <taxon>Bacteria</taxon>
        <taxon>Bacillati</taxon>
        <taxon>Actinomycetota</taxon>
        <taxon>Actinomycetes</taxon>
        <taxon>Pseudonocardiales</taxon>
        <taxon>Pseudonocardiaceae</taxon>
        <taxon>Pseudonocardia</taxon>
    </lineage>
</organism>
<dbReference type="NCBIfam" id="TIGR01509">
    <property type="entry name" value="HAD-SF-IA-v3"/>
    <property type="match status" value="1"/>
</dbReference>
<evidence type="ECO:0000313" key="1">
    <source>
        <dbReference type="EMBL" id="GAA5112032.1"/>
    </source>
</evidence>
<dbReference type="RefSeq" id="WP_345603018.1">
    <property type="nucleotide sequence ID" value="NZ_BAABJO010000002.1"/>
</dbReference>
<dbReference type="Proteomes" id="UP001500804">
    <property type="component" value="Unassembled WGS sequence"/>
</dbReference>